<dbReference type="Proteomes" id="UP000305709">
    <property type="component" value="Unassembled WGS sequence"/>
</dbReference>
<evidence type="ECO:0000313" key="4">
    <source>
        <dbReference type="Proteomes" id="UP000305709"/>
    </source>
</evidence>
<feature type="domain" description="Zinc finger CHCC-type" evidence="2">
    <location>
        <begin position="24"/>
        <end position="60"/>
    </location>
</feature>
<name>A0A5C4NJQ3_9RHOB</name>
<gene>
    <name evidence="3" type="ORF">FHG71_02085</name>
</gene>
<keyword evidence="3" id="KW-0863">Zinc-finger</keyword>
<dbReference type="OrthoDB" id="7391570at2"/>
<sequence length="122" mass="13150">MIRRIDHPAPDGLPPPEVKVVTSWHVSCDGGEGALGHPRVWYTIGREQGYVDCGYCDARFIHQEALQRAEETARHPHEATPGLADHAQPADLRGDVLGKQPGDGTDGPLRGNDGDAGQTHSE</sequence>
<comment type="caution">
    <text evidence="3">The sequence shown here is derived from an EMBL/GenBank/DDBJ whole genome shotgun (WGS) entry which is preliminary data.</text>
</comment>
<organism evidence="3 4">
    <name type="scientific">Rubellimicrobium roseum</name>
    <dbReference type="NCBI Taxonomy" id="687525"/>
    <lineage>
        <taxon>Bacteria</taxon>
        <taxon>Pseudomonadati</taxon>
        <taxon>Pseudomonadota</taxon>
        <taxon>Alphaproteobacteria</taxon>
        <taxon>Rhodobacterales</taxon>
        <taxon>Roseobacteraceae</taxon>
        <taxon>Rubellimicrobium</taxon>
    </lineage>
</organism>
<keyword evidence="4" id="KW-1185">Reference proteome</keyword>
<evidence type="ECO:0000256" key="1">
    <source>
        <dbReference type="SAM" id="MobiDB-lite"/>
    </source>
</evidence>
<dbReference type="InterPro" id="IPR019401">
    <property type="entry name" value="Znf_CHCC"/>
</dbReference>
<feature type="region of interest" description="Disordered" evidence="1">
    <location>
        <begin position="69"/>
        <end position="122"/>
    </location>
</feature>
<evidence type="ECO:0000313" key="3">
    <source>
        <dbReference type="EMBL" id="TNC75031.1"/>
    </source>
</evidence>
<dbReference type="AlphaFoldDB" id="A0A5C4NJQ3"/>
<evidence type="ECO:0000259" key="2">
    <source>
        <dbReference type="Pfam" id="PF10276"/>
    </source>
</evidence>
<dbReference type="Gene3D" id="2.60.260.40">
    <property type="entry name" value="q5lls5 like domains"/>
    <property type="match status" value="1"/>
</dbReference>
<feature type="compositionally biased region" description="Basic and acidic residues" evidence="1">
    <location>
        <begin position="69"/>
        <end position="78"/>
    </location>
</feature>
<accession>A0A5C4NJQ3</accession>
<keyword evidence="3" id="KW-0479">Metal-binding</keyword>
<reference evidence="3 4" key="1">
    <citation type="submission" date="2019-06" db="EMBL/GenBank/DDBJ databases">
        <authorList>
            <person name="Jiang L."/>
        </authorList>
    </citation>
    <scope>NUCLEOTIDE SEQUENCE [LARGE SCALE GENOMIC DNA]</scope>
    <source>
        <strain evidence="3 4">YIM 48858</strain>
    </source>
</reference>
<dbReference type="GO" id="GO:0008270">
    <property type="term" value="F:zinc ion binding"/>
    <property type="evidence" value="ECO:0007669"/>
    <property type="project" value="UniProtKB-KW"/>
</dbReference>
<dbReference type="EMBL" id="VDFV01000001">
    <property type="protein sequence ID" value="TNC75031.1"/>
    <property type="molecule type" value="Genomic_DNA"/>
</dbReference>
<keyword evidence="3" id="KW-0862">Zinc</keyword>
<protein>
    <submittedName>
        <fullName evidence="3">Zinc-finger domain-containing protein</fullName>
    </submittedName>
</protein>
<dbReference type="Pfam" id="PF10276">
    <property type="entry name" value="zf-CHCC"/>
    <property type="match status" value="1"/>
</dbReference>
<proteinExistence type="predicted"/>